<accession>A0ABZ2HLZ7</accession>
<dbReference type="Proteomes" id="UP001364156">
    <property type="component" value="Chromosome"/>
</dbReference>
<sequence>MRVISLLTWLVLTLVAPAHAQSPEITANRSDVIRLLGEIPDFALIRREYEALGYSGEKLDLAVEQAGLLYRDPVLAGYLADQLIAAYQSPESVNRNSGGLVIGLIRRGLGHLNTRELRYYYRVEQIMLQSLPERTCGRAVRDQLSPEKFSELVTRLAAGFTVESLREYYRIQAKAARFGVTHKPVLLSVAKSIEIEDRVNGRLAEKIERSENSRALLNAIGNLERARNKQACQIGRLFMEAVMELKGRELRETLIYMSLP</sequence>
<organism evidence="2 3">
    <name type="scientific">Roseovarius phycicola</name>
    <dbReference type="NCBI Taxonomy" id="3080976"/>
    <lineage>
        <taxon>Bacteria</taxon>
        <taxon>Pseudomonadati</taxon>
        <taxon>Pseudomonadota</taxon>
        <taxon>Alphaproteobacteria</taxon>
        <taxon>Rhodobacterales</taxon>
        <taxon>Roseobacteraceae</taxon>
        <taxon>Roseovarius</taxon>
    </lineage>
</organism>
<reference evidence="2 3" key="1">
    <citation type="submission" date="2023-10" db="EMBL/GenBank/DDBJ databases">
        <title>Roseovarius strain S88 nov., isolated from a marine algae.</title>
        <authorList>
            <person name="Lee M.W."/>
            <person name="Lee J.K."/>
            <person name="Kim J.M."/>
            <person name="Choi D.G."/>
            <person name="Baek J.H."/>
            <person name="Bayburt H."/>
            <person name="Jung J.J."/>
            <person name="Han D.M."/>
            <person name="Jeon C.O."/>
        </authorList>
    </citation>
    <scope>NUCLEOTIDE SEQUENCE [LARGE SCALE GENOMIC DNA]</scope>
    <source>
        <strain evidence="2 3">S88</strain>
    </source>
</reference>
<gene>
    <name evidence="2" type="ORF">RZ517_04170</name>
</gene>
<evidence type="ECO:0000313" key="2">
    <source>
        <dbReference type="EMBL" id="WWR47387.1"/>
    </source>
</evidence>
<dbReference type="EMBL" id="CP146069">
    <property type="protein sequence ID" value="WWR47387.1"/>
    <property type="molecule type" value="Genomic_DNA"/>
</dbReference>
<feature type="signal peptide" evidence="1">
    <location>
        <begin position="1"/>
        <end position="20"/>
    </location>
</feature>
<name>A0ABZ2HLZ7_9RHOB</name>
<proteinExistence type="predicted"/>
<dbReference type="RefSeq" id="WP_338550216.1">
    <property type="nucleotide sequence ID" value="NZ_CP146069.1"/>
</dbReference>
<keyword evidence="1" id="KW-0732">Signal</keyword>
<protein>
    <submittedName>
        <fullName evidence="2">Uncharacterized protein</fullName>
    </submittedName>
</protein>
<keyword evidence="3" id="KW-1185">Reference proteome</keyword>
<evidence type="ECO:0000313" key="3">
    <source>
        <dbReference type="Proteomes" id="UP001364156"/>
    </source>
</evidence>
<feature type="chain" id="PRO_5046960628" evidence="1">
    <location>
        <begin position="21"/>
        <end position="260"/>
    </location>
</feature>
<evidence type="ECO:0000256" key="1">
    <source>
        <dbReference type="SAM" id="SignalP"/>
    </source>
</evidence>